<dbReference type="EMBL" id="AMFJ01000786">
    <property type="protein sequence ID" value="EKE26476.1"/>
    <property type="molecule type" value="Genomic_DNA"/>
</dbReference>
<name>K2F5W9_9BACT</name>
<gene>
    <name evidence="2" type="ORF">ACD_4C00270G0001</name>
</gene>
<dbReference type="AlphaFoldDB" id="K2F5W9"/>
<proteinExistence type="predicted"/>
<accession>K2F5W9</accession>
<feature type="compositionally biased region" description="Polar residues" evidence="1">
    <location>
        <begin position="142"/>
        <end position="157"/>
    </location>
</feature>
<feature type="non-terminal residue" evidence="2">
    <location>
        <position position="173"/>
    </location>
</feature>
<evidence type="ECO:0000256" key="1">
    <source>
        <dbReference type="SAM" id="MobiDB-lite"/>
    </source>
</evidence>
<evidence type="ECO:0000313" key="2">
    <source>
        <dbReference type="EMBL" id="EKE26476.1"/>
    </source>
</evidence>
<reference evidence="2" key="1">
    <citation type="journal article" date="2012" name="Science">
        <title>Fermentation, hydrogen, and sulfur metabolism in multiple uncultivated bacterial phyla.</title>
        <authorList>
            <person name="Wrighton K.C."/>
            <person name="Thomas B.C."/>
            <person name="Sharon I."/>
            <person name="Miller C.S."/>
            <person name="Castelle C.J."/>
            <person name="VerBerkmoes N.C."/>
            <person name="Wilkins M.J."/>
            <person name="Hettich R.L."/>
            <person name="Lipton M.S."/>
            <person name="Williams K.H."/>
            <person name="Long P.E."/>
            <person name="Banfield J.F."/>
        </authorList>
    </citation>
    <scope>NUCLEOTIDE SEQUENCE [LARGE SCALE GENOMIC DNA]</scope>
</reference>
<comment type="caution">
    <text evidence="2">The sequence shown here is derived from an EMBL/GenBank/DDBJ whole genome shotgun (WGS) entry which is preliminary data.</text>
</comment>
<protein>
    <submittedName>
        <fullName evidence="2">Uncharacterized protein</fullName>
    </submittedName>
</protein>
<sequence>MFDIISFIREKIFRRPKLATPLAWEELSEKQTTKLGYFLLYCMFAAILSSAQWTLSEIKGIPDRPTPVPYCVTNLVNAFDNNRDDYGYYYDYSYNYNDCILTSKNPEFDFTKEYNNLLAPYNEIISYNDSIKSLESKKGQLEYNQSNSQKDYNTSLNEKIADEKSGLYETQDI</sequence>
<feature type="region of interest" description="Disordered" evidence="1">
    <location>
        <begin position="142"/>
        <end position="173"/>
    </location>
</feature>
<organism evidence="2">
    <name type="scientific">uncultured bacterium</name>
    <name type="common">gcode 4</name>
    <dbReference type="NCBI Taxonomy" id="1234023"/>
    <lineage>
        <taxon>Bacteria</taxon>
        <taxon>environmental samples</taxon>
    </lineage>
</organism>